<dbReference type="Gene3D" id="3.40.50.10490">
    <property type="entry name" value="Glucose-6-phosphate isomerase like protein, domain 1"/>
    <property type="match status" value="1"/>
</dbReference>
<organism evidence="4 5">
    <name type="scientific">Leptotrombidium deliense</name>
    <dbReference type="NCBI Taxonomy" id="299467"/>
    <lineage>
        <taxon>Eukaryota</taxon>
        <taxon>Metazoa</taxon>
        <taxon>Ecdysozoa</taxon>
        <taxon>Arthropoda</taxon>
        <taxon>Chelicerata</taxon>
        <taxon>Arachnida</taxon>
        <taxon>Acari</taxon>
        <taxon>Acariformes</taxon>
        <taxon>Trombidiformes</taxon>
        <taxon>Prostigmata</taxon>
        <taxon>Anystina</taxon>
        <taxon>Parasitengona</taxon>
        <taxon>Trombiculoidea</taxon>
        <taxon>Trombiculidae</taxon>
        <taxon>Leptotrombidium</taxon>
    </lineage>
</organism>
<dbReference type="GO" id="GO:0016835">
    <property type="term" value="F:carbon-oxygen lyase activity"/>
    <property type="evidence" value="ECO:0007669"/>
    <property type="project" value="InterPro"/>
</dbReference>
<dbReference type="SUPFAM" id="SSF53697">
    <property type="entry name" value="SIS domain"/>
    <property type="match status" value="1"/>
</dbReference>
<dbReference type="Proteomes" id="UP000288716">
    <property type="component" value="Unassembled WGS sequence"/>
</dbReference>
<protein>
    <submittedName>
        <fullName evidence="4">N-acetylmuramic acid 6-phosphate etherase-like protein</fullName>
    </submittedName>
</protein>
<proteinExistence type="predicted"/>
<comment type="caution">
    <text evidence="4">The sequence shown here is derived from an EMBL/GenBank/DDBJ whole genome shotgun (WGS) entry which is preliminary data.</text>
</comment>
<dbReference type="AlphaFoldDB" id="A0A443S451"/>
<dbReference type="InterPro" id="IPR001347">
    <property type="entry name" value="SIS_dom"/>
</dbReference>
<dbReference type="PANTHER" id="PTHR10088">
    <property type="entry name" value="GLUCOKINASE REGULATORY PROTEIN"/>
    <property type="match status" value="1"/>
</dbReference>
<dbReference type="GO" id="GO:0009254">
    <property type="term" value="P:peptidoglycan turnover"/>
    <property type="evidence" value="ECO:0007669"/>
    <property type="project" value="TreeGrafter"/>
</dbReference>
<dbReference type="GO" id="GO:0097367">
    <property type="term" value="F:carbohydrate derivative binding"/>
    <property type="evidence" value="ECO:0007669"/>
    <property type="project" value="InterPro"/>
</dbReference>
<dbReference type="STRING" id="299467.A0A443S451"/>
<dbReference type="GO" id="GO:0046348">
    <property type="term" value="P:amino sugar catabolic process"/>
    <property type="evidence" value="ECO:0007669"/>
    <property type="project" value="InterPro"/>
</dbReference>
<dbReference type="NCBIfam" id="NF003915">
    <property type="entry name" value="PRK05441.1"/>
    <property type="match status" value="1"/>
</dbReference>
<evidence type="ECO:0000256" key="2">
    <source>
        <dbReference type="ARBA" id="ARBA00023277"/>
    </source>
</evidence>
<evidence type="ECO:0000259" key="3">
    <source>
        <dbReference type="PROSITE" id="PS51464"/>
    </source>
</evidence>
<sequence>DPGSGHKIALKFIRFALNELKLKGKSKTLTSILKYLSLDSTEELIEWSLSADISRMSSIVNFILDENIDDCSLLGIVEKSVARYLKDLLLLITKLEEDAKASSSLLSVALIGTLFESRVYRDIFISKLSNYISNAKFCFIKRDSCGTLEYVVDQDGIKDKNILNISRDLEAKIIPISTRLAVTESRNNKSTHLDTMQLEEIVDLMLTEENGIHKKITLFKQQLVLLIENVCEALNNGGRLLYIGAGTSGRLCVLDASECKHTFNVSSEKIQGVIAGGVHALYNPAEDAEDCILEGIAAMRVRSVNKNDVVIGVTACGKTPFVWGSLYEAKKRRAFTCLLAFNPFLEMQVYPDLVININLGPEVLTGSTRLKCGSATKIILNMISTIAMVRNGKCVGNLMSDVIAVNDKLKERAVRILQNLYTDRNKCISFEEAKFFLEQNNYNIKLTFGKLMMKFQQ</sequence>
<accession>A0A443S451</accession>
<evidence type="ECO:0000313" key="5">
    <source>
        <dbReference type="Proteomes" id="UP000288716"/>
    </source>
</evidence>
<keyword evidence="1" id="KW-0456">Lyase</keyword>
<dbReference type="InterPro" id="IPR046348">
    <property type="entry name" value="SIS_dom_sf"/>
</dbReference>
<gene>
    <name evidence="4" type="ORF">B4U80_13579</name>
</gene>
<dbReference type="Pfam" id="PF22645">
    <property type="entry name" value="GKRP_SIS_N"/>
    <property type="match status" value="1"/>
</dbReference>
<dbReference type="PANTHER" id="PTHR10088:SF4">
    <property type="entry name" value="GLUCOKINASE REGULATORY PROTEIN"/>
    <property type="match status" value="1"/>
</dbReference>
<feature type="non-terminal residue" evidence="4">
    <location>
        <position position="1"/>
    </location>
</feature>
<dbReference type="EMBL" id="NCKV01009184">
    <property type="protein sequence ID" value="RWS22307.1"/>
    <property type="molecule type" value="Genomic_DNA"/>
</dbReference>
<keyword evidence="2" id="KW-0119">Carbohydrate metabolism</keyword>
<evidence type="ECO:0000313" key="4">
    <source>
        <dbReference type="EMBL" id="RWS22307.1"/>
    </source>
</evidence>
<reference evidence="4 5" key="1">
    <citation type="journal article" date="2018" name="Gigascience">
        <title>Genomes of trombidid mites reveal novel predicted allergens and laterally-transferred genes associated with secondary metabolism.</title>
        <authorList>
            <person name="Dong X."/>
            <person name="Chaisiri K."/>
            <person name="Xia D."/>
            <person name="Armstrong S.D."/>
            <person name="Fang Y."/>
            <person name="Donnelly M.J."/>
            <person name="Kadowaki T."/>
            <person name="McGarry J.W."/>
            <person name="Darby A.C."/>
            <person name="Makepeace B.L."/>
        </authorList>
    </citation>
    <scope>NUCLEOTIDE SEQUENCE [LARGE SCALE GENOMIC DNA]</scope>
    <source>
        <strain evidence="4">UoL-UT</strain>
    </source>
</reference>
<dbReference type="InterPro" id="IPR005488">
    <property type="entry name" value="Etherase_MurQ"/>
</dbReference>
<dbReference type="CDD" id="cd05007">
    <property type="entry name" value="SIS_Etherase"/>
    <property type="match status" value="1"/>
</dbReference>
<dbReference type="Gene3D" id="3.30.420.40">
    <property type="match status" value="1"/>
</dbReference>
<dbReference type="VEuPathDB" id="VectorBase:LDEU009733"/>
<name>A0A443S451_9ACAR</name>
<dbReference type="NCBIfam" id="NF009222">
    <property type="entry name" value="PRK12570.1"/>
    <property type="match status" value="1"/>
</dbReference>
<dbReference type="GO" id="GO:0016803">
    <property type="term" value="F:ether hydrolase activity"/>
    <property type="evidence" value="ECO:0007669"/>
    <property type="project" value="TreeGrafter"/>
</dbReference>
<dbReference type="PROSITE" id="PS51464">
    <property type="entry name" value="SIS"/>
    <property type="match status" value="1"/>
</dbReference>
<dbReference type="InterPro" id="IPR040190">
    <property type="entry name" value="MURQ/GCKR"/>
</dbReference>
<dbReference type="OrthoDB" id="311172at2759"/>
<evidence type="ECO:0000256" key="1">
    <source>
        <dbReference type="ARBA" id="ARBA00023239"/>
    </source>
</evidence>
<feature type="domain" description="SIS" evidence="3">
    <location>
        <begin position="230"/>
        <end position="393"/>
    </location>
</feature>
<keyword evidence="5" id="KW-1185">Reference proteome</keyword>